<name>A0A3S4UY44_9ACTN</name>
<feature type="transmembrane region" description="Helical" evidence="6">
    <location>
        <begin position="71"/>
        <end position="94"/>
    </location>
</feature>
<dbReference type="OrthoDB" id="4399854at2"/>
<evidence type="ECO:0000256" key="1">
    <source>
        <dbReference type="ARBA" id="ARBA00004141"/>
    </source>
</evidence>
<proteinExistence type="predicted"/>
<gene>
    <name evidence="8" type="ORF">NCTC13652_01641</name>
</gene>
<dbReference type="AlphaFoldDB" id="A0A3S4UY44"/>
<feature type="transmembrane region" description="Helical" evidence="6">
    <location>
        <begin position="161"/>
        <end position="183"/>
    </location>
</feature>
<sequence length="272" mass="28535">MSTDHDLSGLIGGPGVPRALGLHAGRYLRVWSRQPASYLTALVVPLIYLYITHELFGGFIRTLTGTLDANHITMVVAVSWAFVLAVSGSGAMLAERRAGLHDRFDTLPVGRARTGRSPQGVALYARVLAELLLCALMMVLVETVSAWTTGFTLWSQAPTTLVAVTVLAAAAASCTGVLVSVAINSPQGQVGVIPVIIVFMIVNTGILPADLFAPSLRGFAAHTPVSAVVSLMDATLGSGATPGRWALVLAWFGGIVVLGLLGIQAITRRRRA</sequence>
<evidence type="ECO:0000256" key="3">
    <source>
        <dbReference type="ARBA" id="ARBA00022989"/>
    </source>
</evidence>
<dbReference type="Pfam" id="PF01061">
    <property type="entry name" value="ABC2_membrane"/>
    <property type="match status" value="1"/>
</dbReference>
<feature type="domain" description="ABC-2 type transporter transmembrane" evidence="7">
    <location>
        <begin position="26"/>
        <end position="232"/>
    </location>
</feature>
<dbReference type="STRING" id="1122997.GCA_000425285_00010"/>
<dbReference type="InterPro" id="IPR013525">
    <property type="entry name" value="ABC2_TM"/>
</dbReference>
<dbReference type="GO" id="GO:0140359">
    <property type="term" value="F:ABC-type transporter activity"/>
    <property type="evidence" value="ECO:0007669"/>
    <property type="project" value="InterPro"/>
</dbReference>
<feature type="transmembrane region" description="Helical" evidence="6">
    <location>
        <begin position="245"/>
        <end position="266"/>
    </location>
</feature>
<evidence type="ECO:0000256" key="6">
    <source>
        <dbReference type="SAM" id="Phobius"/>
    </source>
</evidence>
<accession>A0A3S4UY44</accession>
<feature type="transmembrane region" description="Helical" evidence="6">
    <location>
        <begin position="190"/>
        <end position="209"/>
    </location>
</feature>
<comment type="subcellular location">
    <subcellularLocation>
        <location evidence="1">Membrane</location>
        <topology evidence="1">Multi-pass membrane protein</topology>
    </subcellularLocation>
</comment>
<keyword evidence="2 6" id="KW-0812">Transmembrane</keyword>
<keyword evidence="3 6" id="KW-1133">Transmembrane helix</keyword>
<reference evidence="8 9" key="1">
    <citation type="submission" date="2018-12" db="EMBL/GenBank/DDBJ databases">
        <authorList>
            <consortium name="Pathogen Informatics"/>
        </authorList>
    </citation>
    <scope>NUCLEOTIDE SEQUENCE [LARGE SCALE GENOMIC DNA]</scope>
    <source>
        <strain evidence="8 9">NCTC13652</strain>
    </source>
</reference>
<dbReference type="RefSeq" id="WP_028701939.1">
    <property type="nucleotide sequence ID" value="NZ_JAKDOP010000015.1"/>
</dbReference>
<dbReference type="InterPro" id="IPR000412">
    <property type="entry name" value="ABC_2_transport"/>
</dbReference>
<dbReference type="PIRSF" id="PIRSF006648">
    <property type="entry name" value="DrrB"/>
    <property type="match status" value="1"/>
</dbReference>
<keyword evidence="4 6" id="KW-0472">Membrane</keyword>
<dbReference type="Proteomes" id="UP000277858">
    <property type="component" value="Chromosome"/>
</dbReference>
<evidence type="ECO:0000256" key="4">
    <source>
        <dbReference type="ARBA" id="ARBA00023136"/>
    </source>
</evidence>
<organism evidence="8 9">
    <name type="scientific">Acidipropionibacterium jensenii</name>
    <dbReference type="NCBI Taxonomy" id="1749"/>
    <lineage>
        <taxon>Bacteria</taxon>
        <taxon>Bacillati</taxon>
        <taxon>Actinomycetota</taxon>
        <taxon>Actinomycetes</taxon>
        <taxon>Propionibacteriales</taxon>
        <taxon>Propionibacteriaceae</taxon>
        <taxon>Acidipropionibacterium</taxon>
    </lineage>
</organism>
<keyword evidence="5" id="KW-0046">Antibiotic resistance</keyword>
<evidence type="ECO:0000313" key="8">
    <source>
        <dbReference type="EMBL" id="VEI03437.1"/>
    </source>
</evidence>
<dbReference type="GO" id="GO:0046677">
    <property type="term" value="P:response to antibiotic"/>
    <property type="evidence" value="ECO:0007669"/>
    <property type="project" value="UniProtKB-KW"/>
</dbReference>
<feature type="transmembrane region" description="Helical" evidence="6">
    <location>
        <begin position="35"/>
        <end position="51"/>
    </location>
</feature>
<evidence type="ECO:0000313" key="9">
    <source>
        <dbReference type="Proteomes" id="UP000277858"/>
    </source>
</evidence>
<evidence type="ECO:0000256" key="5">
    <source>
        <dbReference type="ARBA" id="ARBA00023251"/>
    </source>
</evidence>
<dbReference type="GO" id="GO:0043190">
    <property type="term" value="C:ATP-binding cassette (ABC) transporter complex"/>
    <property type="evidence" value="ECO:0007669"/>
    <property type="project" value="InterPro"/>
</dbReference>
<evidence type="ECO:0000256" key="2">
    <source>
        <dbReference type="ARBA" id="ARBA00022692"/>
    </source>
</evidence>
<evidence type="ECO:0000259" key="7">
    <source>
        <dbReference type="Pfam" id="PF01061"/>
    </source>
</evidence>
<protein>
    <submittedName>
        <fullName evidence="8">ABC transporter efflux protein, DrrB family</fullName>
    </submittedName>
</protein>
<feature type="transmembrane region" description="Helical" evidence="6">
    <location>
        <begin position="121"/>
        <end position="141"/>
    </location>
</feature>
<dbReference type="EMBL" id="LR134473">
    <property type="protein sequence ID" value="VEI03437.1"/>
    <property type="molecule type" value="Genomic_DNA"/>
</dbReference>
<keyword evidence="9" id="KW-1185">Reference proteome</keyword>